<sequence>MVDLLPSLSSGKDRGHIGHLTVSHHESAGPSLSTATALVGRLPGLVWRPSTRLCAPRRVKPFNSSVSDVSMGGAARTPRTQAADLCPE</sequence>
<evidence type="ECO:0000313" key="3">
    <source>
        <dbReference type="Proteomes" id="UP001143474"/>
    </source>
</evidence>
<reference evidence="2" key="2">
    <citation type="submission" date="2023-01" db="EMBL/GenBank/DDBJ databases">
        <authorList>
            <person name="Sun Q."/>
            <person name="Evtushenko L."/>
        </authorList>
    </citation>
    <scope>NUCLEOTIDE SEQUENCE</scope>
    <source>
        <strain evidence="2">VKM Ac-2007</strain>
    </source>
</reference>
<dbReference type="AlphaFoldDB" id="A0A9W6I3I2"/>
<accession>A0A9W6I3I2</accession>
<feature type="region of interest" description="Disordered" evidence="1">
    <location>
        <begin position="1"/>
        <end position="31"/>
    </location>
</feature>
<proteinExistence type="predicted"/>
<name>A0A9W6I3I2_9ACTN</name>
<gene>
    <name evidence="2" type="ORF">GCM10017600_39290</name>
</gene>
<reference evidence="2" key="1">
    <citation type="journal article" date="2014" name="Int. J. Syst. Evol. Microbiol.">
        <title>Complete genome sequence of Corynebacterium casei LMG S-19264T (=DSM 44701T), isolated from a smear-ripened cheese.</title>
        <authorList>
            <consortium name="US DOE Joint Genome Institute (JGI-PGF)"/>
            <person name="Walter F."/>
            <person name="Albersmeier A."/>
            <person name="Kalinowski J."/>
            <person name="Ruckert C."/>
        </authorList>
    </citation>
    <scope>NUCLEOTIDE SEQUENCE</scope>
    <source>
        <strain evidence="2">VKM Ac-2007</strain>
    </source>
</reference>
<dbReference type="EMBL" id="BSEV01000008">
    <property type="protein sequence ID" value="GLK10523.1"/>
    <property type="molecule type" value="Genomic_DNA"/>
</dbReference>
<organism evidence="2 3">
    <name type="scientific">Streptosporangium carneum</name>
    <dbReference type="NCBI Taxonomy" id="47481"/>
    <lineage>
        <taxon>Bacteria</taxon>
        <taxon>Bacillati</taxon>
        <taxon>Actinomycetota</taxon>
        <taxon>Actinomycetes</taxon>
        <taxon>Streptosporangiales</taxon>
        <taxon>Streptosporangiaceae</taxon>
        <taxon>Streptosporangium</taxon>
    </lineage>
</organism>
<feature type="region of interest" description="Disordered" evidence="1">
    <location>
        <begin position="62"/>
        <end position="88"/>
    </location>
</feature>
<protein>
    <submittedName>
        <fullName evidence="2">Uncharacterized protein</fullName>
    </submittedName>
</protein>
<keyword evidence="3" id="KW-1185">Reference proteome</keyword>
<dbReference type="Proteomes" id="UP001143474">
    <property type="component" value="Unassembled WGS sequence"/>
</dbReference>
<evidence type="ECO:0000256" key="1">
    <source>
        <dbReference type="SAM" id="MobiDB-lite"/>
    </source>
</evidence>
<comment type="caution">
    <text evidence="2">The sequence shown here is derived from an EMBL/GenBank/DDBJ whole genome shotgun (WGS) entry which is preliminary data.</text>
</comment>
<evidence type="ECO:0000313" key="2">
    <source>
        <dbReference type="EMBL" id="GLK10523.1"/>
    </source>
</evidence>